<accession>A0A4R3MZW7</accession>
<dbReference type="PROSITE" id="PS00211">
    <property type="entry name" value="ABC_TRANSPORTER_1"/>
    <property type="match status" value="1"/>
</dbReference>
<dbReference type="PANTHER" id="PTHR42781:SF4">
    <property type="entry name" value="SPERMIDINE_PUTRESCINE IMPORT ATP-BINDING PROTEIN POTA"/>
    <property type="match status" value="1"/>
</dbReference>
<dbReference type="GO" id="GO:0016887">
    <property type="term" value="F:ATP hydrolysis activity"/>
    <property type="evidence" value="ECO:0007669"/>
    <property type="project" value="InterPro"/>
</dbReference>
<evidence type="ECO:0000256" key="2">
    <source>
        <dbReference type="ARBA" id="ARBA00022741"/>
    </source>
</evidence>
<dbReference type="InterPro" id="IPR003593">
    <property type="entry name" value="AAA+_ATPase"/>
</dbReference>
<dbReference type="InterPro" id="IPR050093">
    <property type="entry name" value="ABC_SmlMolc_Importer"/>
</dbReference>
<dbReference type="SMART" id="SM00382">
    <property type="entry name" value="AAA"/>
    <property type="match status" value="1"/>
</dbReference>
<dbReference type="EMBL" id="SMAO01000004">
    <property type="protein sequence ID" value="TCT21427.1"/>
    <property type="molecule type" value="Genomic_DNA"/>
</dbReference>
<evidence type="ECO:0000313" key="6">
    <source>
        <dbReference type="Proteomes" id="UP000295717"/>
    </source>
</evidence>
<proteinExistence type="predicted"/>
<gene>
    <name evidence="5" type="ORF">EDC35_104284</name>
</gene>
<dbReference type="InterPro" id="IPR003439">
    <property type="entry name" value="ABC_transporter-like_ATP-bd"/>
</dbReference>
<dbReference type="Gene3D" id="3.40.50.300">
    <property type="entry name" value="P-loop containing nucleotide triphosphate hydrolases"/>
    <property type="match status" value="1"/>
</dbReference>
<comment type="caution">
    <text evidence="5">The sequence shown here is derived from an EMBL/GenBank/DDBJ whole genome shotgun (WGS) entry which is preliminary data.</text>
</comment>
<evidence type="ECO:0000259" key="4">
    <source>
        <dbReference type="PROSITE" id="PS50893"/>
    </source>
</evidence>
<dbReference type="GO" id="GO:0005524">
    <property type="term" value="F:ATP binding"/>
    <property type="evidence" value="ECO:0007669"/>
    <property type="project" value="UniProtKB-KW"/>
</dbReference>
<evidence type="ECO:0000313" key="5">
    <source>
        <dbReference type="EMBL" id="TCT21427.1"/>
    </source>
</evidence>
<keyword evidence="3 5" id="KW-0067">ATP-binding</keyword>
<dbReference type="SUPFAM" id="SSF52540">
    <property type="entry name" value="P-loop containing nucleoside triphosphate hydrolases"/>
    <property type="match status" value="1"/>
</dbReference>
<keyword evidence="1" id="KW-0813">Transport</keyword>
<dbReference type="Pfam" id="PF00005">
    <property type="entry name" value="ABC_tran"/>
    <property type="match status" value="1"/>
</dbReference>
<dbReference type="RefSeq" id="WP_132977016.1">
    <property type="nucleotide sequence ID" value="NZ_SMAO01000004.1"/>
</dbReference>
<keyword evidence="6" id="KW-1185">Reference proteome</keyword>
<name>A0A4R3MZW7_9GAMM</name>
<sequence>MSDRETSLEAIIDFSHPGFRLCLNIQVPTAGVTALIGPSGCGKSTLLRLLAGLETPAAGHIRHGDQVWFDRARRIDLAPRHRRVGLLFQDYALFPHLNVARNIAYGLPRGVDRDTAIALWLSRLQLDGLAARRPDALSGGQRQRVALARALASEPAVLLLDEPFSAVDFSLRQALRLLFQEVVADRPVPTILVTHDLEDVRQVADRVGVLIDGELRQSGPTAEVFAQPCDAEVARVLGWHNLLPVSSWDSRTACGAWGSLPLALDEPTISADVIAIPPDGPRLDPERGLPIEVVRVTDMGGYHAVWCRLSDRSPLRVHLPRSAPCPTPGLRTRLDVPVETIIPLPARSAALPFALPLTTATLARRDP</sequence>
<dbReference type="Proteomes" id="UP000295717">
    <property type="component" value="Unassembled WGS sequence"/>
</dbReference>
<dbReference type="InterPro" id="IPR017871">
    <property type="entry name" value="ABC_transporter-like_CS"/>
</dbReference>
<feature type="domain" description="ABC transporter" evidence="4">
    <location>
        <begin position="3"/>
        <end position="237"/>
    </location>
</feature>
<dbReference type="AlphaFoldDB" id="A0A4R3MZW7"/>
<protein>
    <submittedName>
        <fullName evidence="5">Molybdate transport system ATP-binding protein</fullName>
    </submittedName>
</protein>
<dbReference type="PROSITE" id="PS50893">
    <property type="entry name" value="ABC_TRANSPORTER_2"/>
    <property type="match status" value="1"/>
</dbReference>
<dbReference type="InterPro" id="IPR027417">
    <property type="entry name" value="P-loop_NTPase"/>
</dbReference>
<reference evidence="5 6" key="1">
    <citation type="submission" date="2019-03" db="EMBL/GenBank/DDBJ databases">
        <title>Genomic Encyclopedia of Type Strains, Phase IV (KMG-IV): sequencing the most valuable type-strain genomes for metagenomic binning, comparative biology and taxonomic classification.</title>
        <authorList>
            <person name="Goeker M."/>
        </authorList>
    </citation>
    <scope>NUCLEOTIDE SEQUENCE [LARGE SCALE GENOMIC DNA]</scope>
    <source>
        <strain evidence="5 6">DSM 13587</strain>
    </source>
</reference>
<evidence type="ECO:0000256" key="3">
    <source>
        <dbReference type="ARBA" id="ARBA00022840"/>
    </source>
</evidence>
<dbReference type="PANTHER" id="PTHR42781">
    <property type="entry name" value="SPERMIDINE/PUTRESCINE IMPORT ATP-BINDING PROTEIN POTA"/>
    <property type="match status" value="1"/>
</dbReference>
<dbReference type="OrthoDB" id="9802264at2"/>
<keyword evidence="2" id="KW-0547">Nucleotide-binding</keyword>
<evidence type="ECO:0000256" key="1">
    <source>
        <dbReference type="ARBA" id="ARBA00022448"/>
    </source>
</evidence>
<organism evidence="5 6">
    <name type="scientific">Thiobaca trueperi</name>
    <dbReference type="NCBI Taxonomy" id="127458"/>
    <lineage>
        <taxon>Bacteria</taxon>
        <taxon>Pseudomonadati</taxon>
        <taxon>Pseudomonadota</taxon>
        <taxon>Gammaproteobacteria</taxon>
        <taxon>Chromatiales</taxon>
        <taxon>Chromatiaceae</taxon>
        <taxon>Thiobaca</taxon>
    </lineage>
</organism>